<comment type="caution">
    <text evidence="3">The sequence shown here is derived from an EMBL/GenBank/DDBJ whole genome shotgun (WGS) entry which is preliminary data.</text>
</comment>
<accession>A0ABT5L3M8</accession>
<dbReference type="Pfam" id="PF20157">
    <property type="entry name" value="Maf_flag10_N"/>
    <property type="match status" value="2"/>
</dbReference>
<dbReference type="Proteomes" id="UP001218788">
    <property type="component" value="Unassembled WGS sequence"/>
</dbReference>
<gene>
    <name evidence="3" type="ORF">OIK42_06770</name>
</gene>
<sequence length="1191" mass="136096">MLKDIRMHLEADEDKQADLEQQLSKRIISNHRRNALAFARHIPSIQHEVQNVTSENIAIFANKLGQHNIVDYGTGRTVYGLDPQAEISRQVDEFVRHAPYMSLQTSKEELDCDNYKSNELESLPGYQQQMAYQALPEKVDVLVVFGLGMGFHIEKLVQQCSIKHLIIYEPEKQFFKCSVLAMDWQNLLQTMEDKGTAVYLQLEKDGRDLIENIEELASNVAIDGFYFYKHYNHDIFDVVDLDLKHYSWQHLVKEGFNFAKRDNPNLYLPIWSASIDIEHSKSVSEDESRYVANLAAFKKYFPDIYAEFKSYQPQDWLPIRQSNGEINLVQKKSLLPFNGESPKNDAKVSFEYFDKYPQKDGLVLGYKGAKLKKYQHYQFVAKTEELLEEVAEDVGQLPETVKSLIMFGIGTGYPVEALCDQKKVEKLFLCEPNRDFFYASLFAIDWEKILVDADNQKHRIYINIGDDGSHLFRDLLAQFYSIGPYILASTYFYQSYYNASLNQALAQLREQLQIVISIGEYYDHARFGIAHTTETISRGYPLLLSHPAKKLTHQQKEVPVFIVGNGPSLDGSIEAIKEWQGQAIVVSCGTALMPLYKNGIVPDFHAEIEQNRSTFDWICRIGDFEYLKKINLISCNGIHPDTCDLFNNVYIAFKSGESSTVSALNILEREDYEELDFAFPTVSNFAVNIFSKIGFNQLYLMGVDLGFYDRDKHHSVHSGYYRKNGKEVYDYKKNNNTSLVVPGNFRKHVFTKHEFKVSKEILEQTLASRKLDCFNTSDGAKIQHTSPLTVDNILLTNSAADKKDALTAVLQTAFSPYAESQSYREAFETRYSPKNLEFELTGIIKLVEQPIETVADAEHLIDRQKDMLFASYSHSKSLLFFLLYGTLNYSNSVLSKIVNSRSESWLMQTERFIEDWLHFLKSVKTTALDNLFSFDFCSSFADKREHVFINNYIANEQVVVKTDTSLEPLLLGRLKHLSFSPEQFSDWSETSLDGVSELSGILFLGRNSKSILEEVGDDIASGKFKKLLVCGFNPTEIEHLDCKETIVSYVLLGDFLSSDEDYEALASGEKPLIVAHHLAYVLYKCFMSCDYYSLFIPKANFYGENMTAQQNYVDNIIDCIGNPEGFMEFSTYVAMSKRPGISKDDFHDAAGNLGMFFSGIPTANELVVPLSDNALRDELAFHSKGKWHLVD</sequence>
<dbReference type="PANTHER" id="PTHR41786">
    <property type="entry name" value="MOTILITY ACCESSORY FACTOR MAF"/>
    <property type="match status" value="1"/>
</dbReference>
<keyword evidence="4" id="KW-1185">Reference proteome</keyword>
<dbReference type="InterPro" id="IPR045376">
    <property type="entry name" value="Maf_N"/>
</dbReference>
<name>A0ABT5L3M8_9ALTE</name>
<feature type="domain" description="6-hydroxymethylpterin diphosphokinase MptE-like" evidence="1">
    <location>
        <begin position="544"/>
        <end position="709"/>
    </location>
</feature>
<organism evidence="3 4">
    <name type="scientific">Alteromonas gilva</name>
    <dbReference type="NCBI Taxonomy" id="2987522"/>
    <lineage>
        <taxon>Bacteria</taxon>
        <taxon>Pseudomonadati</taxon>
        <taxon>Pseudomonadota</taxon>
        <taxon>Gammaproteobacteria</taxon>
        <taxon>Alteromonadales</taxon>
        <taxon>Alteromonadaceae</taxon>
        <taxon>Alteromonas/Salinimonas group</taxon>
        <taxon>Alteromonas</taxon>
    </lineage>
</organism>
<evidence type="ECO:0000259" key="1">
    <source>
        <dbReference type="Pfam" id="PF01973"/>
    </source>
</evidence>
<evidence type="ECO:0000259" key="2">
    <source>
        <dbReference type="Pfam" id="PF20157"/>
    </source>
</evidence>
<dbReference type="Pfam" id="PF01973">
    <property type="entry name" value="MptE-like"/>
    <property type="match status" value="1"/>
</dbReference>
<evidence type="ECO:0000313" key="3">
    <source>
        <dbReference type="EMBL" id="MDC8830467.1"/>
    </source>
</evidence>
<protein>
    <submittedName>
        <fullName evidence="3">DUF115 domain-containing protein</fullName>
    </submittedName>
</protein>
<feature type="domain" description="Glycosyltransferase Maf N-terminal" evidence="2">
    <location>
        <begin position="33"/>
        <end position="239"/>
    </location>
</feature>
<dbReference type="EMBL" id="JAQQXP010000001">
    <property type="protein sequence ID" value="MDC8830467.1"/>
    <property type="molecule type" value="Genomic_DNA"/>
</dbReference>
<reference evidence="3 4" key="1">
    <citation type="submission" date="2022-10" db="EMBL/GenBank/DDBJ databases">
        <title>Alteromonas sp. chi3 Genome sequencing.</title>
        <authorList>
            <person name="Park S."/>
        </authorList>
    </citation>
    <scope>NUCLEOTIDE SEQUENCE [LARGE SCALE GENOMIC DNA]</scope>
    <source>
        <strain evidence="4">chi3</strain>
    </source>
</reference>
<evidence type="ECO:0000313" key="4">
    <source>
        <dbReference type="Proteomes" id="UP001218788"/>
    </source>
</evidence>
<dbReference type="Gene3D" id="3.90.1480.10">
    <property type="entry name" value="Alpha-2,3-sialyltransferase"/>
    <property type="match status" value="1"/>
</dbReference>
<feature type="domain" description="Glycosyltransferase Maf N-terminal" evidence="2">
    <location>
        <begin position="289"/>
        <end position="517"/>
    </location>
</feature>
<proteinExistence type="predicted"/>
<dbReference type="RefSeq" id="WP_273639338.1">
    <property type="nucleotide sequence ID" value="NZ_JAQQXP010000001.1"/>
</dbReference>
<dbReference type="PANTHER" id="PTHR41786:SF1">
    <property type="entry name" value="6-HYDROXYMETHYLPTERIN DIPHOSPHOKINASE MPTE-LIKE DOMAIN-CONTAINING PROTEIN"/>
    <property type="match status" value="1"/>
</dbReference>
<dbReference type="InterPro" id="IPR002826">
    <property type="entry name" value="MptE-like"/>
</dbReference>